<dbReference type="Pfam" id="PF05920">
    <property type="entry name" value="Homeobox_KN"/>
    <property type="match status" value="1"/>
</dbReference>
<feature type="domain" description="Homeobox" evidence="10">
    <location>
        <begin position="291"/>
        <end position="354"/>
    </location>
</feature>
<organism evidence="11 12">
    <name type="scientific">Lithospermum erythrorhizon</name>
    <name type="common">Purple gromwell</name>
    <name type="synonym">Lithospermum officinale var. erythrorhizon</name>
    <dbReference type="NCBI Taxonomy" id="34254"/>
    <lineage>
        <taxon>Eukaryota</taxon>
        <taxon>Viridiplantae</taxon>
        <taxon>Streptophyta</taxon>
        <taxon>Embryophyta</taxon>
        <taxon>Tracheophyta</taxon>
        <taxon>Spermatophyta</taxon>
        <taxon>Magnoliopsida</taxon>
        <taxon>eudicotyledons</taxon>
        <taxon>Gunneridae</taxon>
        <taxon>Pentapetalae</taxon>
        <taxon>asterids</taxon>
        <taxon>lamiids</taxon>
        <taxon>Boraginales</taxon>
        <taxon>Boraginaceae</taxon>
        <taxon>Boraginoideae</taxon>
        <taxon>Lithospermeae</taxon>
        <taxon>Lithospermum</taxon>
    </lineage>
</organism>
<dbReference type="PANTHER" id="PTHR11850">
    <property type="entry name" value="HOMEOBOX PROTEIN TRANSCRIPTION FACTORS"/>
    <property type="match status" value="1"/>
</dbReference>
<dbReference type="Gene3D" id="1.10.10.60">
    <property type="entry name" value="Homeodomain-like"/>
    <property type="match status" value="1"/>
</dbReference>
<comment type="subcellular location">
    <subcellularLocation>
        <location evidence="1 8">Nucleus</location>
    </subcellularLocation>
</comment>
<dbReference type="SUPFAM" id="SSF46689">
    <property type="entry name" value="Homeodomain-like"/>
    <property type="match status" value="1"/>
</dbReference>
<keyword evidence="6" id="KW-0804">Transcription</keyword>
<dbReference type="CDD" id="cd00086">
    <property type="entry name" value="homeodomain"/>
    <property type="match status" value="1"/>
</dbReference>
<dbReference type="InterPro" id="IPR008422">
    <property type="entry name" value="KN_HD"/>
</dbReference>
<evidence type="ECO:0000256" key="1">
    <source>
        <dbReference type="ARBA" id="ARBA00004123"/>
    </source>
</evidence>
<keyword evidence="12" id="KW-1185">Reference proteome</keyword>
<dbReference type="Proteomes" id="UP001454036">
    <property type="component" value="Unassembled WGS sequence"/>
</dbReference>
<comment type="caution">
    <text evidence="11">The sequence shown here is derived from an EMBL/GenBank/DDBJ whole genome shotgun (WGS) entry which is preliminary data.</text>
</comment>
<dbReference type="Pfam" id="PF07526">
    <property type="entry name" value="POX"/>
    <property type="match status" value="1"/>
</dbReference>
<evidence type="ECO:0000256" key="5">
    <source>
        <dbReference type="ARBA" id="ARBA00023155"/>
    </source>
</evidence>
<evidence type="ECO:0000313" key="12">
    <source>
        <dbReference type="Proteomes" id="UP001454036"/>
    </source>
</evidence>
<dbReference type="InterPro" id="IPR006563">
    <property type="entry name" value="POX_dom"/>
</dbReference>
<dbReference type="InterPro" id="IPR009057">
    <property type="entry name" value="Homeodomain-like_sf"/>
</dbReference>
<dbReference type="PROSITE" id="PS50071">
    <property type="entry name" value="HOMEOBOX_2"/>
    <property type="match status" value="1"/>
</dbReference>
<evidence type="ECO:0000256" key="3">
    <source>
        <dbReference type="ARBA" id="ARBA00023015"/>
    </source>
</evidence>
<dbReference type="GO" id="GO:0005634">
    <property type="term" value="C:nucleus"/>
    <property type="evidence" value="ECO:0007669"/>
    <property type="project" value="UniProtKB-SubCell"/>
</dbReference>
<keyword evidence="3" id="KW-0805">Transcription regulation</keyword>
<dbReference type="InterPro" id="IPR001356">
    <property type="entry name" value="HD"/>
</dbReference>
<sequence>MGAYYTNLTSPKNNPPIAYSLDQKNVSCTSSDLPGNNNMMYYNWDEDHSVDPQLFQHRLLDVNEGIQSQGLSLSLGTQIPSFDFPGSTLNFANVGSKVYPSQWHDSCRASGSLYNSKYLEAAQDLLDELVNVRKGLNRSSEGKKYNSLGDQDITKESDQKPNSHSNPAPEISSSERHDIRNKMMQLLSMFEEVDRRYREYYEHILVLVSSFDIVAGTGAAKPYTALALQTISRQFRRLRDAIKEQNEITQRSLGEECEAVNNSLGTRLPRLRNLDQKLRQQRSLQQFGILRQAWRPQKGLPETAVSILRAWLFEHFLNPYPKDSEKMMLAKKTGLSRNQVANWFINARVRLWKPMIEDMYKDEFGYAEQDSEKPPDHDQTSTMATDKVENNSQFKAQEHANLELVMSNDHVSLALGLQQNENEYKPTFSECQLKDYNIVTITSTDLTKEYCYMQPLNQQDRFGNQHLLPDFII</sequence>
<evidence type="ECO:0000256" key="6">
    <source>
        <dbReference type="ARBA" id="ARBA00023163"/>
    </source>
</evidence>
<evidence type="ECO:0000256" key="2">
    <source>
        <dbReference type="ARBA" id="ARBA00006454"/>
    </source>
</evidence>
<proteinExistence type="inferred from homology"/>
<gene>
    <name evidence="11" type="ORF">LIER_35435</name>
</gene>
<accession>A0AAV3NQP9</accession>
<evidence type="ECO:0000256" key="9">
    <source>
        <dbReference type="SAM" id="MobiDB-lite"/>
    </source>
</evidence>
<name>A0AAV3NQP9_LITER</name>
<reference evidence="11 12" key="1">
    <citation type="submission" date="2024-01" db="EMBL/GenBank/DDBJ databases">
        <title>The complete chloroplast genome sequence of Lithospermum erythrorhizon: insights into the phylogenetic relationship among Boraginaceae species and the maternal lineages of purple gromwells.</title>
        <authorList>
            <person name="Okada T."/>
            <person name="Watanabe K."/>
        </authorList>
    </citation>
    <scope>NUCLEOTIDE SEQUENCE [LARGE SCALE GENOMIC DNA]</scope>
</reference>
<evidence type="ECO:0000256" key="4">
    <source>
        <dbReference type="ARBA" id="ARBA00023125"/>
    </source>
</evidence>
<evidence type="ECO:0000256" key="7">
    <source>
        <dbReference type="ARBA" id="ARBA00023242"/>
    </source>
</evidence>
<feature type="DNA-binding region" description="Homeobox" evidence="8">
    <location>
        <begin position="293"/>
        <end position="355"/>
    </location>
</feature>
<dbReference type="SMART" id="SM00389">
    <property type="entry name" value="HOX"/>
    <property type="match status" value="1"/>
</dbReference>
<dbReference type="SMART" id="SM00574">
    <property type="entry name" value="POX"/>
    <property type="match status" value="1"/>
</dbReference>
<keyword evidence="4 8" id="KW-0238">DNA-binding</keyword>
<dbReference type="AlphaFoldDB" id="A0AAV3NQP9"/>
<dbReference type="GO" id="GO:0006355">
    <property type="term" value="P:regulation of DNA-templated transcription"/>
    <property type="evidence" value="ECO:0007669"/>
    <property type="project" value="InterPro"/>
</dbReference>
<evidence type="ECO:0000313" key="11">
    <source>
        <dbReference type="EMBL" id="GAA0141670.1"/>
    </source>
</evidence>
<protein>
    <submittedName>
        <fullName evidence="11">Homeodomain transcription factor</fullName>
    </submittedName>
</protein>
<dbReference type="GO" id="GO:0003677">
    <property type="term" value="F:DNA binding"/>
    <property type="evidence" value="ECO:0007669"/>
    <property type="project" value="UniProtKB-UniRule"/>
</dbReference>
<evidence type="ECO:0000256" key="8">
    <source>
        <dbReference type="PROSITE-ProRule" id="PRU00108"/>
    </source>
</evidence>
<keyword evidence="7 8" id="KW-0539">Nucleus</keyword>
<dbReference type="EMBL" id="BAABME010015531">
    <property type="protein sequence ID" value="GAA0141670.1"/>
    <property type="molecule type" value="Genomic_DNA"/>
</dbReference>
<comment type="similarity">
    <text evidence="2">Belongs to the TALE/BELL homeobox family.</text>
</comment>
<feature type="compositionally biased region" description="Basic and acidic residues" evidence="9">
    <location>
        <begin position="152"/>
        <end position="161"/>
    </location>
</feature>
<dbReference type="InterPro" id="IPR050224">
    <property type="entry name" value="TALE_homeobox"/>
</dbReference>
<feature type="region of interest" description="Disordered" evidence="9">
    <location>
        <begin position="140"/>
        <end position="177"/>
    </location>
</feature>
<evidence type="ECO:0000259" key="10">
    <source>
        <dbReference type="PROSITE" id="PS50071"/>
    </source>
</evidence>
<keyword evidence="5 8" id="KW-0371">Homeobox</keyword>